<dbReference type="Pfam" id="PF13924">
    <property type="entry name" value="Lipocalin_5"/>
    <property type="match status" value="1"/>
</dbReference>
<name>A0A7C8MDI2_9PLEO</name>
<evidence type="ECO:0000313" key="2">
    <source>
        <dbReference type="EMBL" id="KAF2870622.1"/>
    </source>
</evidence>
<evidence type="ECO:0000259" key="1">
    <source>
        <dbReference type="Pfam" id="PF13924"/>
    </source>
</evidence>
<dbReference type="Proteomes" id="UP000481861">
    <property type="component" value="Unassembled WGS sequence"/>
</dbReference>
<comment type="caution">
    <text evidence="2">The sequence shown here is derived from an EMBL/GenBank/DDBJ whole genome shotgun (WGS) entry which is preliminary data.</text>
</comment>
<feature type="domain" description="Lipocalin-like" evidence="1">
    <location>
        <begin position="13"/>
        <end position="166"/>
    </location>
</feature>
<protein>
    <submittedName>
        <fullName evidence="2">Lipocalin-like domain-containing protein</fullName>
    </submittedName>
</protein>
<sequence length="168" mass="18033">MVLPKEIASFISGAWLLLNNTPTDLNGTPLTGPANLPVGLHPVGMLTYHPTGYMSANIASTDADHRPLSVSYPFKANDSDADWAQVGKHTLAYAGQVSASEDSTTSSGTLTHGPLVVASIPSWVGTKQERNYTVYPKGVKGNENDVLHVWIRSEASGQVGNLFWERMP</sequence>
<accession>A0A7C8MDI2</accession>
<reference evidence="2 3" key="1">
    <citation type="submission" date="2020-01" db="EMBL/GenBank/DDBJ databases">
        <authorList>
            <consortium name="DOE Joint Genome Institute"/>
            <person name="Haridas S."/>
            <person name="Albert R."/>
            <person name="Binder M."/>
            <person name="Bloem J."/>
            <person name="Labutti K."/>
            <person name="Salamov A."/>
            <person name="Andreopoulos B."/>
            <person name="Baker S.E."/>
            <person name="Barry K."/>
            <person name="Bills G."/>
            <person name="Bluhm B.H."/>
            <person name="Cannon C."/>
            <person name="Castanera R."/>
            <person name="Culley D.E."/>
            <person name="Daum C."/>
            <person name="Ezra D."/>
            <person name="Gonzalez J.B."/>
            <person name="Henrissat B."/>
            <person name="Kuo A."/>
            <person name="Liang C."/>
            <person name="Lipzen A."/>
            <person name="Lutzoni F."/>
            <person name="Magnuson J."/>
            <person name="Mondo S."/>
            <person name="Nolan M."/>
            <person name="Ohm R."/>
            <person name="Pangilinan J."/>
            <person name="Park H.-J.H."/>
            <person name="Ramirez L."/>
            <person name="Alfaro M."/>
            <person name="Sun H."/>
            <person name="Tritt A."/>
            <person name="Yoshinaga Y."/>
            <person name="Zwiers L.-H.L."/>
            <person name="Turgeon B.G."/>
            <person name="Goodwin S.B."/>
            <person name="Spatafora J.W."/>
            <person name="Crous P.W."/>
            <person name="Grigoriev I.V."/>
        </authorList>
    </citation>
    <scope>NUCLEOTIDE SEQUENCE [LARGE SCALE GENOMIC DNA]</scope>
    <source>
        <strain evidence="2 3">CBS 611.86</strain>
    </source>
</reference>
<evidence type="ECO:0000313" key="3">
    <source>
        <dbReference type="Proteomes" id="UP000481861"/>
    </source>
</evidence>
<organism evidence="2 3">
    <name type="scientific">Massariosphaeria phaeospora</name>
    <dbReference type="NCBI Taxonomy" id="100035"/>
    <lineage>
        <taxon>Eukaryota</taxon>
        <taxon>Fungi</taxon>
        <taxon>Dikarya</taxon>
        <taxon>Ascomycota</taxon>
        <taxon>Pezizomycotina</taxon>
        <taxon>Dothideomycetes</taxon>
        <taxon>Pleosporomycetidae</taxon>
        <taxon>Pleosporales</taxon>
        <taxon>Pleosporales incertae sedis</taxon>
        <taxon>Massariosphaeria</taxon>
    </lineage>
</organism>
<dbReference type="AlphaFoldDB" id="A0A7C8MDI2"/>
<proteinExistence type="predicted"/>
<dbReference type="EMBL" id="JAADJZ010000013">
    <property type="protein sequence ID" value="KAF2870622.1"/>
    <property type="molecule type" value="Genomic_DNA"/>
</dbReference>
<gene>
    <name evidence="2" type="ORF">BDV95DRAFT_522305</name>
</gene>
<keyword evidence="3" id="KW-1185">Reference proteome</keyword>
<dbReference type="InterPro" id="IPR024311">
    <property type="entry name" value="Lipocalin-like"/>
</dbReference>
<dbReference type="OrthoDB" id="3904217at2759"/>